<evidence type="ECO:0000313" key="3">
    <source>
        <dbReference type="EMBL" id="KAH3819480.1"/>
    </source>
</evidence>
<feature type="signal peptide" evidence="2">
    <location>
        <begin position="1"/>
        <end position="18"/>
    </location>
</feature>
<keyword evidence="1" id="KW-0472">Membrane</keyword>
<dbReference type="Proteomes" id="UP000828390">
    <property type="component" value="Unassembled WGS sequence"/>
</dbReference>
<name>A0A9D4GQD3_DREPO</name>
<evidence type="ECO:0000256" key="1">
    <source>
        <dbReference type="SAM" id="Phobius"/>
    </source>
</evidence>
<feature type="transmembrane region" description="Helical" evidence="1">
    <location>
        <begin position="156"/>
        <end position="179"/>
    </location>
</feature>
<keyword evidence="2" id="KW-0732">Signal</keyword>
<accession>A0A9D4GQD3</accession>
<evidence type="ECO:0000313" key="4">
    <source>
        <dbReference type="Proteomes" id="UP000828390"/>
    </source>
</evidence>
<reference evidence="3" key="2">
    <citation type="submission" date="2020-11" db="EMBL/GenBank/DDBJ databases">
        <authorList>
            <person name="McCartney M.A."/>
            <person name="Auch B."/>
            <person name="Kono T."/>
            <person name="Mallez S."/>
            <person name="Becker A."/>
            <person name="Gohl D.M."/>
            <person name="Silverstein K.A.T."/>
            <person name="Koren S."/>
            <person name="Bechman K.B."/>
            <person name="Herman A."/>
            <person name="Abrahante J.E."/>
            <person name="Garbe J."/>
        </authorList>
    </citation>
    <scope>NUCLEOTIDE SEQUENCE</scope>
    <source>
        <strain evidence="3">Duluth1</strain>
        <tissue evidence="3">Whole animal</tissue>
    </source>
</reference>
<protein>
    <recommendedName>
        <fullName evidence="5">Sushi domain-containing protein</fullName>
    </recommendedName>
</protein>
<gene>
    <name evidence="3" type="ORF">DPMN_121217</name>
</gene>
<keyword evidence="4" id="KW-1185">Reference proteome</keyword>
<sequence length="183" mass="19578">MMLTVMLCILGARDFCDIYTNDTVCSGISNSTHGDWSTSVKDGAVRCELKCSEGYAPDKCNVLIDKGNGTWDRDIPNCVKEPWTNGYPGKVVISLVTGVGLAIGLFIAIHILLYYVGFTPRGVRRKSCSACIQSPDTKSGSVFACLQRAGVKGCAWPVNVTVFIAAIAATLTTLCGFLGNYCT</sequence>
<evidence type="ECO:0008006" key="5">
    <source>
        <dbReference type="Google" id="ProtNLM"/>
    </source>
</evidence>
<feature type="transmembrane region" description="Helical" evidence="1">
    <location>
        <begin position="91"/>
        <end position="116"/>
    </location>
</feature>
<reference evidence="3" key="1">
    <citation type="journal article" date="2019" name="bioRxiv">
        <title>The Genome of the Zebra Mussel, Dreissena polymorpha: A Resource for Invasive Species Research.</title>
        <authorList>
            <person name="McCartney M.A."/>
            <person name="Auch B."/>
            <person name="Kono T."/>
            <person name="Mallez S."/>
            <person name="Zhang Y."/>
            <person name="Obille A."/>
            <person name="Becker A."/>
            <person name="Abrahante J.E."/>
            <person name="Garbe J."/>
            <person name="Badalamenti J.P."/>
            <person name="Herman A."/>
            <person name="Mangelson H."/>
            <person name="Liachko I."/>
            <person name="Sullivan S."/>
            <person name="Sone E.D."/>
            <person name="Koren S."/>
            <person name="Silverstein K.A.T."/>
            <person name="Beckman K.B."/>
            <person name="Gohl D.M."/>
        </authorList>
    </citation>
    <scope>NUCLEOTIDE SEQUENCE</scope>
    <source>
        <strain evidence="3">Duluth1</strain>
        <tissue evidence="3">Whole animal</tissue>
    </source>
</reference>
<dbReference type="AlphaFoldDB" id="A0A9D4GQD3"/>
<comment type="caution">
    <text evidence="3">The sequence shown here is derived from an EMBL/GenBank/DDBJ whole genome shotgun (WGS) entry which is preliminary data.</text>
</comment>
<dbReference type="Gene3D" id="6.10.110.10">
    <property type="match status" value="1"/>
</dbReference>
<keyword evidence="1" id="KW-1133">Transmembrane helix</keyword>
<feature type="chain" id="PRO_5039017748" description="Sushi domain-containing protein" evidence="2">
    <location>
        <begin position="19"/>
        <end position="183"/>
    </location>
</feature>
<dbReference type="InterPro" id="IPR038213">
    <property type="entry name" value="IFI6/IFI27-like_sf"/>
</dbReference>
<organism evidence="3 4">
    <name type="scientific">Dreissena polymorpha</name>
    <name type="common">Zebra mussel</name>
    <name type="synonym">Mytilus polymorpha</name>
    <dbReference type="NCBI Taxonomy" id="45954"/>
    <lineage>
        <taxon>Eukaryota</taxon>
        <taxon>Metazoa</taxon>
        <taxon>Spiralia</taxon>
        <taxon>Lophotrochozoa</taxon>
        <taxon>Mollusca</taxon>
        <taxon>Bivalvia</taxon>
        <taxon>Autobranchia</taxon>
        <taxon>Heteroconchia</taxon>
        <taxon>Euheterodonta</taxon>
        <taxon>Imparidentia</taxon>
        <taxon>Neoheterodontei</taxon>
        <taxon>Myida</taxon>
        <taxon>Dreissenoidea</taxon>
        <taxon>Dreissenidae</taxon>
        <taxon>Dreissena</taxon>
    </lineage>
</organism>
<proteinExistence type="predicted"/>
<evidence type="ECO:0000256" key="2">
    <source>
        <dbReference type="SAM" id="SignalP"/>
    </source>
</evidence>
<dbReference type="EMBL" id="JAIWYP010000005">
    <property type="protein sequence ID" value="KAH3819480.1"/>
    <property type="molecule type" value="Genomic_DNA"/>
</dbReference>
<dbReference type="OrthoDB" id="6427464at2759"/>
<keyword evidence="1" id="KW-0812">Transmembrane</keyword>